<protein>
    <submittedName>
        <fullName evidence="1">Uncharacterized protein</fullName>
    </submittedName>
</protein>
<organism evidence="1 2">
    <name type="scientific">Parasponia andersonii</name>
    <name type="common">Sponia andersonii</name>
    <dbReference type="NCBI Taxonomy" id="3476"/>
    <lineage>
        <taxon>Eukaryota</taxon>
        <taxon>Viridiplantae</taxon>
        <taxon>Streptophyta</taxon>
        <taxon>Embryophyta</taxon>
        <taxon>Tracheophyta</taxon>
        <taxon>Spermatophyta</taxon>
        <taxon>Magnoliopsida</taxon>
        <taxon>eudicotyledons</taxon>
        <taxon>Gunneridae</taxon>
        <taxon>Pentapetalae</taxon>
        <taxon>rosids</taxon>
        <taxon>fabids</taxon>
        <taxon>Rosales</taxon>
        <taxon>Cannabaceae</taxon>
        <taxon>Parasponia</taxon>
    </lineage>
</organism>
<dbReference type="Proteomes" id="UP000237105">
    <property type="component" value="Unassembled WGS sequence"/>
</dbReference>
<dbReference type="OrthoDB" id="1412470at2759"/>
<evidence type="ECO:0000313" key="1">
    <source>
        <dbReference type="EMBL" id="PON32126.1"/>
    </source>
</evidence>
<dbReference type="AlphaFoldDB" id="A0A2P5A6G2"/>
<comment type="caution">
    <text evidence="1">The sequence shown here is derived from an EMBL/GenBank/DDBJ whole genome shotgun (WGS) entry which is preliminary data.</text>
</comment>
<sequence length="197" mass="22847">KDDVLVWDYGRTGRYSVNTAYRLALSEALSACSTSLIMTKWWKGPWKEHTPPKVEIIWRYSDLWQFIRPLLCESLDMFLPAFFALVTKDNFERFSVLQWAIWNNWNNATHGDPVRSEGDLVDFILNYIDEFRTSSSMLATVLIPSTRGPNIHWSPPACDQLKLNSDVEIREGTGFIGVGVGNRMFLWLEILDRLERL</sequence>
<evidence type="ECO:0000313" key="2">
    <source>
        <dbReference type="Proteomes" id="UP000237105"/>
    </source>
</evidence>
<dbReference type="EMBL" id="JXTB01000863">
    <property type="protein sequence ID" value="PON32126.1"/>
    <property type="molecule type" value="Genomic_DNA"/>
</dbReference>
<accession>A0A2P5A6G2</accession>
<gene>
    <name evidence="1" type="ORF">PanWU01x14_363880</name>
</gene>
<proteinExistence type="predicted"/>
<keyword evidence="2" id="KW-1185">Reference proteome</keyword>
<reference evidence="2" key="1">
    <citation type="submission" date="2016-06" db="EMBL/GenBank/DDBJ databases">
        <title>Parallel loss of symbiosis genes in relatives of nitrogen-fixing non-legume Parasponia.</title>
        <authorList>
            <person name="Van Velzen R."/>
            <person name="Holmer R."/>
            <person name="Bu F."/>
            <person name="Rutten L."/>
            <person name="Van Zeijl A."/>
            <person name="Liu W."/>
            <person name="Santuari L."/>
            <person name="Cao Q."/>
            <person name="Sharma T."/>
            <person name="Shen D."/>
            <person name="Roswanjaya Y."/>
            <person name="Wardhani T."/>
            <person name="Kalhor M.S."/>
            <person name="Jansen J."/>
            <person name="Van den Hoogen J."/>
            <person name="Gungor B."/>
            <person name="Hartog M."/>
            <person name="Hontelez J."/>
            <person name="Verver J."/>
            <person name="Yang W.-C."/>
            <person name="Schijlen E."/>
            <person name="Repin R."/>
            <person name="Schilthuizen M."/>
            <person name="Schranz E."/>
            <person name="Heidstra R."/>
            <person name="Miyata K."/>
            <person name="Fedorova E."/>
            <person name="Kohlen W."/>
            <person name="Bisseling T."/>
            <person name="Smit S."/>
            <person name="Geurts R."/>
        </authorList>
    </citation>
    <scope>NUCLEOTIDE SEQUENCE [LARGE SCALE GENOMIC DNA]</scope>
    <source>
        <strain evidence="2">cv. WU1-14</strain>
    </source>
</reference>
<name>A0A2P5A6G2_PARAD</name>
<feature type="non-terminal residue" evidence="1">
    <location>
        <position position="1"/>
    </location>
</feature>